<dbReference type="CDD" id="cd00093">
    <property type="entry name" value="HTH_XRE"/>
    <property type="match status" value="1"/>
</dbReference>
<evidence type="ECO:0000256" key="1">
    <source>
        <dbReference type="ARBA" id="ARBA00023125"/>
    </source>
</evidence>
<sequence>MSDQELPGAVIRRARKEAGLTQKDLADLSGVSERTVRSIETGTGNPSVAALTAVTRTLGLDVVIR</sequence>
<dbReference type="PROSITE" id="PS50943">
    <property type="entry name" value="HTH_CROC1"/>
    <property type="match status" value="1"/>
</dbReference>
<dbReference type="eggNOG" id="COG1476">
    <property type="taxonomic scope" value="Bacteria"/>
</dbReference>
<dbReference type="SUPFAM" id="SSF47413">
    <property type="entry name" value="lambda repressor-like DNA-binding domains"/>
    <property type="match status" value="1"/>
</dbReference>
<dbReference type="InterPro" id="IPR010982">
    <property type="entry name" value="Lambda_DNA-bd_dom_sf"/>
</dbReference>
<dbReference type="GO" id="GO:0003677">
    <property type="term" value="F:DNA binding"/>
    <property type="evidence" value="ECO:0007669"/>
    <property type="project" value="UniProtKB-KW"/>
</dbReference>
<dbReference type="InterPro" id="IPR050807">
    <property type="entry name" value="TransReg_Diox_bact_type"/>
</dbReference>
<evidence type="ECO:0000313" key="4">
    <source>
        <dbReference type="Proteomes" id="UP000030664"/>
    </source>
</evidence>
<proteinExistence type="predicted"/>
<dbReference type="GO" id="GO:0005829">
    <property type="term" value="C:cytosol"/>
    <property type="evidence" value="ECO:0007669"/>
    <property type="project" value="TreeGrafter"/>
</dbReference>
<reference evidence="3 4" key="1">
    <citation type="submission" date="2014-09" db="EMBL/GenBank/DDBJ databases">
        <title>High-quality draft genome sequence of Kocuria marina SO9-6, an actinobacterium isolated from a copper mine.</title>
        <authorList>
            <person name="Castro D.B."/>
            <person name="Pereira L.B."/>
            <person name="Silva M.V."/>
            <person name="Silva B.P."/>
            <person name="Zanardi B.R."/>
            <person name="Carlos C."/>
            <person name="Belgini D.R."/>
            <person name="Limache E.G."/>
            <person name="Lacerda G.V."/>
            <person name="Nery M.B."/>
            <person name="Gomes M.B."/>
            <person name="Souza S."/>
            <person name="Silva T.M."/>
            <person name="Rodrigues V.D."/>
            <person name="Paulino L.C."/>
            <person name="Vicentini R."/>
            <person name="Ferraz L.F."/>
            <person name="Ottoboni L.M."/>
        </authorList>
    </citation>
    <scope>NUCLEOTIDE SEQUENCE [LARGE SCALE GENOMIC DNA]</scope>
    <source>
        <strain evidence="3 4">SO9-6</strain>
    </source>
</reference>
<dbReference type="InterPro" id="IPR001387">
    <property type="entry name" value="Cro/C1-type_HTH"/>
</dbReference>
<dbReference type="RefSeq" id="WP_035964853.1">
    <property type="nucleotide sequence ID" value="NZ_JAQDPS010000010.1"/>
</dbReference>
<dbReference type="SMART" id="SM00530">
    <property type="entry name" value="HTH_XRE"/>
    <property type="match status" value="1"/>
</dbReference>
<evidence type="ECO:0000313" key="3">
    <source>
        <dbReference type="EMBL" id="KHE73798.1"/>
    </source>
</evidence>
<dbReference type="PANTHER" id="PTHR46797:SF1">
    <property type="entry name" value="METHYLPHOSPHONATE SYNTHASE"/>
    <property type="match status" value="1"/>
</dbReference>
<gene>
    <name evidence="3" type="ORF">AS25_10170</name>
</gene>
<organism evidence="3 4">
    <name type="scientific">Kocuria marina</name>
    <dbReference type="NCBI Taxonomy" id="223184"/>
    <lineage>
        <taxon>Bacteria</taxon>
        <taxon>Bacillati</taxon>
        <taxon>Actinomycetota</taxon>
        <taxon>Actinomycetes</taxon>
        <taxon>Micrococcales</taxon>
        <taxon>Micrococcaceae</taxon>
        <taxon>Kocuria</taxon>
    </lineage>
</organism>
<comment type="caution">
    <text evidence="3">The sequence shown here is derived from an EMBL/GenBank/DDBJ whole genome shotgun (WGS) entry which is preliminary data.</text>
</comment>
<dbReference type="STRING" id="223184.AS25_10170"/>
<dbReference type="GO" id="GO:0003700">
    <property type="term" value="F:DNA-binding transcription factor activity"/>
    <property type="evidence" value="ECO:0007669"/>
    <property type="project" value="TreeGrafter"/>
</dbReference>
<dbReference type="Proteomes" id="UP000030664">
    <property type="component" value="Unassembled WGS sequence"/>
</dbReference>
<keyword evidence="1" id="KW-0238">DNA-binding</keyword>
<dbReference type="PANTHER" id="PTHR46797">
    <property type="entry name" value="HTH-TYPE TRANSCRIPTIONAL REGULATOR"/>
    <property type="match status" value="1"/>
</dbReference>
<dbReference type="Pfam" id="PF01381">
    <property type="entry name" value="HTH_3"/>
    <property type="match status" value="1"/>
</dbReference>
<name>A0A0B0D8R4_9MICC</name>
<evidence type="ECO:0000259" key="2">
    <source>
        <dbReference type="PROSITE" id="PS50943"/>
    </source>
</evidence>
<feature type="domain" description="HTH cro/C1-type" evidence="2">
    <location>
        <begin position="11"/>
        <end position="65"/>
    </location>
</feature>
<dbReference type="AlphaFoldDB" id="A0A0B0D8R4"/>
<dbReference type="Gene3D" id="1.10.260.40">
    <property type="entry name" value="lambda repressor-like DNA-binding domains"/>
    <property type="match status" value="1"/>
</dbReference>
<accession>A0A0B0D8R4</accession>
<protein>
    <submittedName>
        <fullName evidence="3">XRE family transcriptional regulator</fullName>
    </submittedName>
</protein>
<dbReference type="EMBL" id="JROM01000045">
    <property type="protein sequence ID" value="KHE73798.1"/>
    <property type="molecule type" value="Genomic_DNA"/>
</dbReference>